<name>A0A1U9NQL5_9BACT</name>
<dbReference type="AlphaFoldDB" id="A0A1U9NQL5"/>
<dbReference type="KEGG" id="alus:STSP2_03110"/>
<reference evidence="2" key="1">
    <citation type="submission" date="2017-02" db="EMBL/GenBank/DDBJ databases">
        <title>Comparative genomics and description of representatives of a novel lineage of planctomycetes thriving in anoxic sediments.</title>
        <authorList>
            <person name="Spring S."/>
            <person name="Bunk B."/>
            <person name="Sproer C."/>
        </authorList>
    </citation>
    <scope>NUCLEOTIDE SEQUENCE [LARGE SCALE GENOMIC DNA]</scope>
    <source>
        <strain evidence="2">ST-NAGAB-D1</strain>
    </source>
</reference>
<gene>
    <name evidence="1" type="ORF">STSP2_03110</name>
</gene>
<evidence type="ECO:0000313" key="1">
    <source>
        <dbReference type="EMBL" id="AQT69910.1"/>
    </source>
</evidence>
<dbReference type="Proteomes" id="UP000189674">
    <property type="component" value="Chromosome"/>
</dbReference>
<organism evidence="1 2">
    <name type="scientific">Anaerohalosphaera lusitana</name>
    <dbReference type="NCBI Taxonomy" id="1936003"/>
    <lineage>
        <taxon>Bacteria</taxon>
        <taxon>Pseudomonadati</taxon>
        <taxon>Planctomycetota</taxon>
        <taxon>Phycisphaerae</taxon>
        <taxon>Sedimentisphaerales</taxon>
        <taxon>Anaerohalosphaeraceae</taxon>
        <taxon>Anaerohalosphaera</taxon>
    </lineage>
</organism>
<protein>
    <submittedName>
        <fullName evidence="1">Uncharacterized protein</fullName>
    </submittedName>
</protein>
<accession>A0A1U9NQL5</accession>
<dbReference type="RefSeq" id="WP_146663551.1">
    <property type="nucleotide sequence ID" value="NZ_CP019791.1"/>
</dbReference>
<dbReference type="EMBL" id="CP019791">
    <property type="protein sequence ID" value="AQT69910.1"/>
    <property type="molecule type" value="Genomic_DNA"/>
</dbReference>
<evidence type="ECO:0000313" key="2">
    <source>
        <dbReference type="Proteomes" id="UP000189674"/>
    </source>
</evidence>
<proteinExistence type="predicted"/>
<sequence length="282" mass="31766">MSSAQQAFSTKNATLTNHHKPLSLTKDQTRAAIWASRLFLSRKKITPQTPKVLHYYALTLDSFQLPDGRPYTNTVSALQTLSASLDYARLLHLLPPNSIIEPSPYLKLIPQHKNPNSASGPYHVEIWAENTSAGYLFSHFAQQNNIPLIASPEIFTHTTYWHFARRAAHIRQPIKIIHLTDISSANSQPTSIVCMKIQQILQSYRLHRFTVNVISLTPDPNPLKLPSCPQNQIGKYQTAHPTLYELEAWHAIAPGAPLNMVRTCMKSLKNVPAGRTSRSHKR</sequence>
<keyword evidence="2" id="KW-1185">Reference proteome</keyword>